<dbReference type="Gene3D" id="1.20.200.10">
    <property type="entry name" value="Fumarase/aspartase (Central domain)"/>
    <property type="match status" value="1"/>
</dbReference>
<comment type="caution">
    <text evidence="1">The sequence shown here is derived from an EMBL/GenBank/DDBJ whole genome shotgun (WGS) entry which is preliminary data.</text>
</comment>
<proteinExistence type="predicted"/>
<reference evidence="1" key="1">
    <citation type="submission" date="2019-08" db="EMBL/GenBank/DDBJ databases">
        <authorList>
            <person name="Kucharzyk K."/>
            <person name="Murdoch R.W."/>
            <person name="Higgins S."/>
            <person name="Loffler F."/>
        </authorList>
    </citation>
    <scope>NUCLEOTIDE SEQUENCE</scope>
</reference>
<dbReference type="InterPro" id="IPR008948">
    <property type="entry name" value="L-Aspartase-like"/>
</dbReference>
<dbReference type="SUPFAM" id="SSF48557">
    <property type="entry name" value="L-aspartase-like"/>
    <property type="match status" value="1"/>
</dbReference>
<dbReference type="EC" id="4.3.1.3" evidence="1"/>
<protein>
    <submittedName>
        <fullName evidence="1">Histidine ammonia-lyase</fullName>
        <ecNumber evidence="1">4.3.1.3</ecNumber>
    </submittedName>
</protein>
<sequence length="204" mass="22136">MLIQINHTDDNPCILTEEGTISVSPNFETTTLSLGVDMLAAALCHMSRNIVNRLLKIADPSFTGLPRFLTPHEVKTIGYSTIQKSFAALDAENRWLSNTCSTDFTPFAGGIEDHASNLPLAATRTLQIVDNLRYMLGIEAMHAAQATDMRGGVALGKVSGAVKARLRETIPYLNEDRNLSLDIAAAYECIRSGDLLRALEAADS</sequence>
<accession>A0A644ZZ24</accession>
<name>A0A644ZZ24_9ZZZZ</name>
<dbReference type="EMBL" id="VSSQ01011136">
    <property type="protein sequence ID" value="MPM46092.1"/>
    <property type="molecule type" value="Genomic_DNA"/>
</dbReference>
<organism evidence="1">
    <name type="scientific">bioreactor metagenome</name>
    <dbReference type="NCBI Taxonomy" id="1076179"/>
    <lineage>
        <taxon>unclassified sequences</taxon>
        <taxon>metagenomes</taxon>
        <taxon>ecological metagenomes</taxon>
    </lineage>
</organism>
<dbReference type="AlphaFoldDB" id="A0A644ZZ24"/>
<keyword evidence="1" id="KW-0456">Lyase</keyword>
<dbReference type="Pfam" id="PF00221">
    <property type="entry name" value="Lyase_aromatic"/>
    <property type="match status" value="1"/>
</dbReference>
<dbReference type="PANTHER" id="PTHR10362">
    <property type="entry name" value="HISTIDINE AMMONIA-LYASE"/>
    <property type="match status" value="1"/>
</dbReference>
<dbReference type="InterPro" id="IPR001106">
    <property type="entry name" value="Aromatic_Lyase"/>
</dbReference>
<evidence type="ECO:0000313" key="1">
    <source>
        <dbReference type="EMBL" id="MPM46092.1"/>
    </source>
</evidence>
<gene>
    <name evidence="1" type="primary">hutH_20</name>
    <name evidence="1" type="ORF">SDC9_92788</name>
</gene>
<dbReference type="GO" id="GO:0004397">
    <property type="term" value="F:histidine ammonia-lyase activity"/>
    <property type="evidence" value="ECO:0007669"/>
    <property type="project" value="UniProtKB-EC"/>
</dbReference>